<dbReference type="PANTHER" id="PTHR47802:SF1">
    <property type="entry name" value="GLYOXALASE FAMILY PROTEIN, EXPRESSED"/>
    <property type="match status" value="1"/>
</dbReference>
<evidence type="ECO:0008006" key="4">
    <source>
        <dbReference type="Google" id="ProtNLM"/>
    </source>
</evidence>
<sequence length="151" mass="16901">MLLIIASRPCPWTEIRTSPSPCRSSTAAGSRSGAPPPPNPSSRQAQPPGAPRRRTAPHRPGPWPPPPRSPPPWWPRTPTRASAQESMRHHLAVSVADYDRFATKLKTPGTDLFAKTQPDGRVRQVFFLDRDGVEFPSWMTFMFVGFLFFQN</sequence>
<reference evidence="2" key="4">
    <citation type="submission" date="2019-03" db="UniProtKB">
        <authorList>
            <consortium name="EnsemblPlants"/>
        </authorList>
    </citation>
    <scope>IDENTIFICATION</scope>
</reference>
<dbReference type="Gene3D" id="3.10.180.10">
    <property type="entry name" value="2,3-Dihydroxybiphenyl 1,2-Dioxygenase, domain 1"/>
    <property type="match status" value="1"/>
</dbReference>
<proteinExistence type="predicted"/>
<organism evidence="2 3">
    <name type="scientific">Aegilops tauschii subsp. strangulata</name>
    <name type="common">Goatgrass</name>
    <dbReference type="NCBI Taxonomy" id="200361"/>
    <lineage>
        <taxon>Eukaryota</taxon>
        <taxon>Viridiplantae</taxon>
        <taxon>Streptophyta</taxon>
        <taxon>Embryophyta</taxon>
        <taxon>Tracheophyta</taxon>
        <taxon>Spermatophyta</taxon>
        <taxon>Magnoliopsida</taxon>
        <taxon>Liliopsida</taxon>
        <taxon>Poales</taxon>
        <taxon>Poaceae</taxon>
        <taxon>BOP clade</taxon>
        <taxon>Pooideae</taxon>
        <taxon>Triticodae</taxon>
        <taxon>Triticeae</taxon>
        <taxon>Triticinae</taxon>
        <taxon>Aegilops</taxon>
    </lineage>
</organism>
<accession>A0A453QW52</accession>
<evidence type="ECO:0000313" key="3">
    <source>
        <dbReference type="Proteomes" id="UP000015105"/>
    </source>
</evidence>
<reference evidence="3" key="2">
    <citation type="journal article" date="2017" name="Nat. Plants">
        <title>The Aegilops tauschii genome reveals multiple impacts of transposons.</title>
        <authorList>
            <person name="Zhao G."/>
            <person name="Zou C."/>
            <person name="Li K."/>
            <person name="Wang K."/>
            <person name="Li T."/>
            <person name="Gao L."/>
            <person name="Zhang X."/>
            <person name="Wang H."/>
            <person name="Yang Z."/>
            <person name="Liu X."/>
            <person name="Jiang W."/>
            <person name="Mao L."/>
            <person name="Kong X."/>
            <person name="Jiao Y."/>
            <person name="Jia J."/>
        </authorList>
    </citation>
    <scope>NUCLEOTIDE SEQUENCE [LARGE SCALE GENOMIC DNA]</scope>
    <source>
        <strain evidence="3">cv. AL8/78</strain>
    </source>
</reference>
<dbReference type="PANTHER" id="PTHR47802">
    <property type="entry name" value="GLYOXALASE FAMILY PROTEIN, EXPRESSED"/>
    <property type="match status" value="1"/>
</dbReference>
<dbReference type="EnsemblPlants" id="AET7Gv20351300.2">
    <property type="protein sequence ID" value="AET7Gv20351300.2"/>
    <property type="gene ID" value="AET7Gv20351300"/>
</dbReference>
<dbReference type="STRING" id="200361.A0A453QW52"/>
<feature type="compositionally biased region" description="Low complexity" evidence="1">
    <location>
        <begin position="24"/>
        <end position="33"/>
    </location>
</feature>
<dbReference type="InterPro" id="IPR029068">
    <property type="entry name" value="Glyas_Bleomycin-R_OHBP_Dase"/>
</dbReference>
<dbReference type="Proteomes" id="UP000015105">
    <property type="component" value="Chromosome 7D"/>
</dbReference>
<name>A0A453QW52_AEGTS</name>
<reference evidence="2" key="5">
    <citation type="journal article" date="2021" name="G3 (Bethesda)">
        <title>Aegilops tauschii genome assembly Aet v5.0 features greater sequence contiguity and improved annotation.</title>
        <authorList>
            <person name="Wang L."/>
            <person name="Zhu T."/>
            <person name="Rodriguez J.C."/>
            <person name="Deal K.R."/>
            <person name="Dubcovsky J."/>
            <person name="McGuire P.E."/>
            <person name="Lux T."/>
            <person name="Spannagl M."/>
            <person name="Mayer K.F.X."/>
            <person name="Baldrich P."/>
            <person name="Meyers B.C."/>
            <person name="Huo N."/>
            <person name="Gu Y.Q."/>
            <person name="Zhou H."/>
            <person name="Devos K.M."/>
            <person name="Bennetzen J.L."/>
            <person name="Unver T."/>
            <person name="Budak H."/>
            <person name="Gulick P.J."/>
            <person name="Galiba G."/>
            <person name="Kalapos B."/>
            <person name="Nelson D.R."/>
            <person name="Li P."/>
            <person name="You F.M."/>
            <person name="Luo M.C."/>
            <person name="Dvorak J."/>
        </authorList>
    </citation>
    <scope>NUCLEOTIDE SEQUENCE [LARGE SCALE GENOMIC DNA]</scope>
    <source>
        <strain evidence="2">cv. AL8/78</strain>
    </source>
</reference>
<dbReference type="AlphaFoldDB" id="A0A453QW52"/>
<protein>
    <recommendedName>
        <fullName evidence="4">VOC domain-containing protein</fullName>
    </recommendedName>
</protein>
<reference evidence="3" key="1">
    <citation type="journal article" date="2014" name="Science">
        <title>Ancient hybridizations among the ancestral genomes of bread wheat.</title>
        <authorList>
            <consortium name="International Wheat Genome Sequencing Consortium,"/>
            <person name="Marcussen T."/>
            <person name="Sandve S.R."/>
            <person name="Heier L."/>
            <person name="Spannagl M."/>
            <person name="Pfeifer M."/>
            <person name="Jakobsen K.S."/>
            <person name="Wulff B.B."/>
            <person name="Steuernagel B."/>
            <person name="Mayer K.F."/>
            <person name="Olsen O.A."/>
        </authorList>
    </citation>
    <scope>NUCLEOTIDE SEQUENCE [LARGE SCALE GENOMIC DNA]</scope>
    <source>
        <strain evidence="3">cv. AL8/78</strain>
    </source>
</reference>
<evidence type="ECO:0000256" key="1">
    <source>
        <dbReference type="SAM" id="MobiDB-lite"/>
    </source>
</evidence>
<dbReference type="Gramene" id="AET7Gv20351300.2">
    <property type="protein sequence ID" value="AET7Gv20351300.2"/>
    <property type="gene ID" value="AET7Gv20351300"/>
</dbReference>
<feature type="compositionally biased region" description="Pro residues" evidence="1">
    <location>
        <begin position="59"/>
        <end position="75"/>
    </location>
</feature>
<reference evidence="2" key="3">
    <citation type="journal article" date="2017" name="Nature">
        <title>Genome sequence of the progenitor of the wheat D genome Aegilops tauschii.</title>
        <authorList>
            <person name="Luo M.C."/>
            <person name="Gu Y.Q."/>
            <person name="Puiu D."/>
            <person name="Wang H."/>
            <person name="Twardziok S.O."/>
            <person name="Deal K.R."/>
            <person name="Huo N."/>
            <person name="Zhu T."/>
            <person name="Wang L."/>
            <person name="Wang Y."/>
            <person name="McGuire P.E."/>
            <person name="Liu S."/>
            <person name="Long H."/>
            <person name="Ramasamy R.K."/>
            <person name="Rodriguez J.C."/>
            <person name="Van S.L."/>
            <person name="Yuan L."/>
            <person name="Wang Z."/>
            <person name="Xia Z."/>
            <person name="Xiao L."/>
            <person name="Anderson O.D."/>
            <person name="Ouyang S."/>
            <person name="Liang Y."/>
            <person name="Zimin A.V."/>
            <person name="Pertea G."/>
            <person name="Qi P."/>
            <person name="Bennetzen J.L."/>
            <person name="Dai X."/>
            <person name="Dawson M.W."/>
            <person name="Muller H.G."/>
            <person name="Kugler K."/>
            <person name="Rivarola-Duarte L."/>
            <person name="Spannagl M."/>
            <person name="Mayer K.F.X."/>
            <person name="Lu F.H."/>
            <person name="Bevan M.W."/>
            <person name="Leroy P."/>
            <person name="Li P."/>
            <person name="You F.M."/>
            <person name="Sun Q."/>
            <person name="Liu Z."/>
            <person name="Lyons E."/>
            <person name="Wicker T."/>
            <person name="Salzberg S.L."/>
            <person name="Devos K.M."/>
            <person name="Dvorak J."/>
        </authorList>
    </citation>
    <scope>NUCLEOTIDE SEQUENCE [LARGE SCALE GENOMIC DNA]</scope>
    <source>
        <strain evidence="2">cv. AL8/78</strain>
    </source>
</reference>
<keyword evidence="3" id="KW-1185">Reference proteome</keyword>
<evidence type="ECO:0000313" key="2">
    <source>
        <dbReference type="EnsemblPlants" id="AET7Gv20351300.2"/>
    </source>
</evidence>
<dbReference type="SUPFAM" id="SSF54593">
    <property type="entry name" value="Glyoxalase/Bleomycin resistance protein/Dihydroxybiphenyl dioxygenase"/>
    <property type="match status" value="1"/>
</dbReference>
<feature type="region of interest" description="Disordered" evidence="1">
    <location>
        <begin position="6"/>
        <end position="88"/>
    </location>
</feature>